<comment type="caution">
    <text evidence="1">The sequence shown here is derived from an EMBL/GenBank/DDBJ whole genome shotgun (WGS) entry which is preliminary data.</text>
</comment>
<keyword evidence="2" id="KW-1185">Reference proteome</keyword>
<evidence type="ECO:0000313" key="2">
    <source>
        <dbReference type="Proteomes" id="UP001305647"/>
    </source>
</evidence>
<protein>
    <submittedName>
        <fullName evidence="1">Uncharacterized protein</fullName>
    </submittedName>
</protein>
<proteinExistence type="predicted"/>
<name>A0AAN6T075_9PEZI</name>
<dbReference type="AlphaFoldDB" id="A0AAN6T075"/>
<accession>A0AAN6T075</accession>
<reference evidence="1" key="2">
    <citation type="submission" date="2023-05" db="EMBL/GenBank/DDBJ databases">
        <authorList>
            <consortium name="Lawrence Berkeley National Laboratory"/>
            <person name="Steindorff A."/>
            <person name="Hensen N."/>
            <person name="Bonometti L."/>
            <person name="Westerberg I."/>
            <person name="Brannstrom I.O."/>
            <person name="Guillou S."/>
            <person name="Cros-Aarteil S."/>
            <person name="Calhoun S."/>
            <person name="Haridas S."/>
            <person name="Kuo A."/>
            <person name="Mondo S."/>
            <person name="Pangilinan J."/>
            <person name="Riley R."/>
            <person name="Labutti K."/>
            <person name="Andreopoulos B."/>
            <person name="Lipzen A."/>
            <person name="Chen C."/>
            <person name="Yanf M."/>
            <person name="Daum C."/>
            <person name="Ng V."/>
            <person name="Clum A."/>
            <person name="Ohm R."/>
            <person name="Martin F."/>
            <person name="Silar P."/>
            <person name="Natvig D."/>
            <person name="Lalanne C."/>
            <person name="Gautier V."/>
            <person name="Ament-Velasquez S.L."/>
            <person name="Kruys A."/>
            <person name="Hutchinson M.I."/>
            <person name="Powell A.J."/>
            <person name="Barry K."/>
            <person name="Miller A.N."/>
            <person name="Grigoriev I.V."/>
            <person name="Debuchy R."/>
            <person name="Gladieux P."/>
            <person name="Thoren M.H."/>
            <person name="Johannesson H."/>
        </authorList>
    </citation>
    <scope>NUCLEOTIDE SEQUENCE</scope>
    <source>
        <strain evidence="1">CBS 757.83</strain>
    </source>
</reference>
<organism evidence="1 2">
    <name type="scientific">Parathielavia hyrcaniae</name>
    <dbReference type="NCBI Taxonomy" id="113614"/>
    <lineage>
        <taxon>Eukaryota</taxon>
        <taxon>Fungi</taxon>
        <taxon>Dikarya</taxon>
        <taxon>Ascomycota</taxon>
        <taxon>Pezizomycotina</taxon>
        <taxon>Sordariomycetes</taxon>
        <taxon>Sordariomycetidae</taxon>
        <taxon>Sordariales</taxon>
        <taxon>Chaetomiaceae</taxon>
        <taxon>Parathielavia</taxon>
    </lineage>
</organism>
<gene>
    <name evidence="1" type="ORF">N658DRAFT_171855</name>
</gene>
<dbReference type="Proteomes" id="UP001305647">
    <property type="component" value="Unassembled WGS sequence"/>
</dbReference>
<dbReference type="EMBL" id="MU863651">
    <property type="protein sequence ID" value="KAK4099239.1"/>
    <property type="molecule type" value="Genomic_DNA"/>
</dbReference>
<evidence type="ECO:0000313" key="1">
    <source>
        <dbReference type="EMBL" id="KAK4099239.1"/>
    </source>
</evidence>
<reference evidence="1" key="1">
    <citation type="journal article" date="2023" name="Mol. Phylogenet. Evol.">
        <title>Genome-scale phylogeny and comparative genomics of the fungal order Sordariales.</title>
        <authorList>
            <person name="Hensen N."/>
            <person name="Bonometti L."/>
            <person name="Westerberg I."/>
            <person name="Brannstrom I.O."/>
            <person name="Guillou S."/>
            <person name="Cros-Aarteil S."/>
            <person name="Calhoun S."/>
            <person name="Haridas S."/>
            <person name="Kuo A."/>
            <person name="Mondo S."/>
            <person name="Pangilinan J."/>
            <person name="Riley R."/>
            <person name="LaButti K."/>
            <person name="Andreopoulos B."/>
            <person name="Lipzen A."/>
            <person name="Chen C."/>
            <person name="Yan M."/>
            <person name="Daum C."/>
            <person name="Ng V."/>
            <person name="Clum A."/>
            <person name="Steindorff A."/>
            <person name="Ohm R.A."/>
            <person name="Martin F."/>
            <person name="Silar P."/>
            <person name="Natvig D.O."/>
            <person name="Lalanne C."/>
            <person name="Gautier V."/>
            <person name="Ament-Velasquez S.L."/>
            <person name="Kruys A."/>
            <person name="Hutchinson M.I."/>
            <person name="Powell A.J."/>
            <person name="Barry K."/>
            <person name="Miller A.N."/>
            <person name="Grigoriev I.V."/>
            <person name="Debuchy R."/>
            <person name="Gladieux P."/>
            <person name="Hiltunen Thoren M."/>
            <person name="Johannesson H."/>
        </authorList>
    </citation>
    <scope>NUCLEOTIDE SEQUENCE</scope>
    <source>
        <strain evidence="1">CBS 757.83</strain>
    </source>
</reference>
<sequence>MTHPTKEAIPLSDNPDRDLSWTLDSLHGFCRQEGLEDGDRHLSWSLGTFPDRWMYLNFITSNFTPHDISSDADEWIGSGIRCGRRTVTVPLGGPGGKETFREQRVWFSMRTATPYEDSSRQADAAKLKGPATVGFVLADLAHHPIRMTKKVWLERGMEPAKGCSGVTAFQMLLWGGIDEWSNGWNRCLDYVDRLYEVQAKDIDNSNPERLYDLMFDPHGWLATEYFVAAHLLKIFRRHIDVLPRSLEQMRAKWERIYPGVDSDLLQRFDIPTQLTLLRNWSRLVDHAAALQGTLADRIDKTSAELLNLRNSLMIARNTIRD</sequence>